<keyword evidence="1" id="KW-0805">Transcription regulation</keyword>
<dbReference type="Pfam" id="PF00356">
    <property type="entry name" value="LacI"/>
    <property type="match status" value="1"/>
</dbReference>
<keyword evidence="2" id="KW-0238">DNA-binding</keyword>
<proteinExistence type="predicted"/>
<dbReference type="SUPFAM" id="SSF47413">
    <property type="entry name" value="lambda repressor-like DNA-binding domains"/>
    <property type="match status" value="1"/>
</dbReference>
<dbReference type="Proteomes" id="UP000036851">
    <property type="component" value="Unassembled WGS sequence"/>
</dbReference>
<evidence type="ECO:0000259" key="4">
    <source>
        <dbReference type="PROSITE" id="PS50932"/>
    </source>
</evidence>
<evidence type="ECO:0000256" key="2">
    <source>
        <dbReference type="ARBA" id="ARBA00023125"/>
    </source>
</evidence>
<dbReference type="PATRIC" id="fig|1560201.3.peg.1313"/>
<dbReference type="RefSeq" id="WP_052898400.1">
    <property type="nucleotide sequence ID" value="NZ_JRXE01000007.1"/>
</dbReference>
<dbReference type="SUPFAM" id="SSF53822">
    <property type="entry name" value="Periplasmic binding protein-like I"/>
    <property type="match status" value="1"/>
</dbReference>
<dbReference type="InterPro" id="IPR028082">
    <property type="entry name" value="Peripla_BP_I"/>
</dbReference>
<organism evidence="5 7">
    <name type="scientific">Winslowiella iniecta</name>
    <dbReference type="NCBI Taxonomy" id="1560201"/>
    <lineage>
        <taxon>Bacteria</taxon>
        <taxon>Pseudomonadati</taxon>
        <taxon>Pseudomonadota</taxon>
        <taxon>Gammaproteobacteria</taxon>
        <taxon>Enterobacterales</taxon>
        <taxon>Erwiniaceae</taxon>
        <taxon>Winslowiella</taxon>
    </lineage>
</organism>
<dbReference type="EMBL" id="JRXF01000039">
    <property type="protein sequence ID" value="KOC89100.1"/>
    <property type="molecule type" value="Genomic_DNA"/>
</dbReference>
<dbReference type="AlphaFoldDB" id="A0A0L7T1D1"/>
<evidence type="ECO:0000313" key="8">
    <source>
        <dbReference type="Proteomes" id="UP000037088"/>
    </source>
</evidence>
<evidence type="ECO:0000313" key="7">
    <source>
        <dbReference type="Proteomes" id="UP000036851"/>
    </source>
</evidence>
<dbReference type="EMBL" id="JRXE01000007">
    <property type="protein sequence ID" value="KOC91031.1"/>
    <property type="molecule type" value="Genomic_DNA"/>
</dbReference>
<dbReference type="Proteomes" id="UP000037088">
    <property type="component" value="Unassembled WGS sequence"/>
</dbReference>
<dbReference type="GO" id="GO:0003700">
    <property type="term" value="F:DNA-binding transcription factor activity"/>
    <property type="evidence" value="ECO:0007669"/>
    <property type="project" value="TreeGrafter"/>
</dbReference>
<dbReference type="GO" id="GO:0000976">
    <property type="term" value="F:transcription cis-regulatory region binding"/>
    <property type="evidence" value="ECO:0007669"/>
    <property type="project" value="TreeGrafter"/>
</dbReference>
<dbReference type="CDD" id="cd01392">
    <property type="entry name" value="HTH_LacI"/>
    <property type="match status" value="1"/>
</dbReference>
<dbReference type="GO" id="GO:0055085">
    <property type="term" value="P:transmembrane transport"/>
    <property type="evidence" value="ECO:0007669"/>
    <property type="project" value="UniProtKB-ARBA"/>
</dbReference>
<dbReference type="InterPro" id="IPR025997">
    <property type="entry name" value="SBP_2_dom"/>
</dbReference>
<dbReference type="PROSITE" id="PS50932">
    <property type="entry name" value="HTH_LACI_2"/>
    <property type="match status" value="1"/>
</dbReference>
<evidence type="ECO:0000256" key="3">
    <source>
        <dbReference type="ARBA" id="ARBA00023163"/>
    </source>
</evidence>
<name>A0A0L7T1D1_9GAMM</name>
<reference evidence="7 8" key="1">
    <citation type="journal article" date="2015" name="Int. J. Syst. Evol. Microbiol.">
        <title>Erwinia iniecta sp. nov., isolated from Russian wheat aphids (Diuraphis noxia).</title>
        <authorList>
            <person name="Campillo T."/>
            <person name="Luna E."/>
            <person name="Portier P."/>
            <person name="Fischer-Le Saux M."/>
            <person name="Lapitan N."/>
            <person name="Tisserat N.A."/>
            <person name="Leach J.E."/>
        </authorList>
    </citation>
    <scope>NUCLEOTIDE SEQUENCE [LARGE SCALE GENOMIC DNA]</scope>
    <source>
        <strain evidence="6 8">B120</strain>
        <strain evidence="5 7">B149</strain>
    </source>
</reference>
<protein>
    <submittedName>
        <fullName evidence="5">LacI family transcriptional regulator</fullName>
    </submittedName>
</protein>
<sequence length="343" mass="37719">MRNITIKDIAQQAGVGVATVDRVLNRRAPVRQETEAKVIAAATGLGYRFPQGQPPASQPVRAGQTVKMGFILLPKDYSFYQQFCQQLMQQAAPWHHDDSPPEFYFHAINAIEATAARIRELATRVDVIGLVALDNALIRHAVEEVTRQGVKVFALLSDLSPCGHAGYIGLDNRKAGRTAAWAVERLQRKSGKIGIIIGDNQFLCQETCEISFRSYLRERLVGHQILEPVKSYENIAGGYLATTQLLQQHQDLSVIYAPCGGVEGVINAIEEHGRREAITLISHGPFDNSDLALINGTVELIVAHRLTELSAAVIAAFRQSVLEKNSGFINHTCPFELLTAENC</sequence>
<feature type="domain" description="HTH lacI-type" evidence="4">
    <location>
        <begin position="4"/>
        <end position="68"/>
    </location>
</feature>
<dbReference type="PROSITE" id="PS00356">
    <property type="entry name" value="HTH_LACI_1"/>
    <property type="match status" value="1"/>
</dbReference>
<dbReference type="STRING" id="1560201.NG42_06165"/>
<dbReference type="CDD" id="cd06307">
    <property type="entry name" value="PBP1_sugar_binding"/>
    <property type="match status" value="1"/>
</dbReference>
<keyword evidence="3" id="KW-0804">Transcription</keyword>
<dbReference type="OrthoDB" id="5756154at2"/>
<dbReference type="PRINTS" id="PR00036">
    <property type="entry name" value="HTHLACI"/>
</dbReference>
<accession>A0A0L7T1D1</accession>
<evidence type="ECO:0000313" key="5">
    <source>
        <dbReference type="EMBL" id="KOC89100.1"/>
    </source>
</evidence>
<dbReference type="Pfam" id="PF13407">
    <property type="entry name" value="Peripla_BP_4"/>
    <property type="match status" value="1"/>
</dbReference>
<dbReference type="SMART" id="SM00354">
    <property type="entry name" value="HTH_LACI"/>
    <property type="match status" value="1"/>
</dbReference>
<comment type="caution">
    <text evidence="5">The sequence shown here is derived from an EMBL/GenBank/DDBJ whole genome shotgun (WGS) entry which is preliminary data.</text>
</comment>
<dbReference type="PANTHER" id="PTHR30146">
    <property type="entry name" value="LACI-RELATED TRANSCRIPTIONAL REPRESSOR"/>
    <property type="match status" value="1"/>
</dbReference>
<dbReference type="Gene3D" id="3.40.50.2300">
    <property type="match status" value="2"/>
</dbReference>
<evidence type="ECO:0000313" key="6">
    <source>
        <dbReference type="EMBL" id="KOC91031.1"/>
    </source>
</evidence>
<evidence type="ECO:0000256" key="1">
    <source>
        <dbReference type="ARBA" id="ARBA00023015"/>
    </source>
</evidence>
<keyword evidence="8" id="KW-1185">Reference proteome</keyword>
<dbReference type="PANTHER" id="PTHR30146:SF152">
    <property type="entry name" value="TRANSCRIPTIONAL REGULATORY PROTEIN"/>
    <property type="match status" value="1"/>
</dbReference>
<dbReference type="Gene3D" id="1.10.260.40">
    <property type="entry name" value="lambda repressor-like DNA-binding domains"/>
    <property type="match status" value="1"/>
</dbReference>
<dbReference type="InterPro" id="IPR010982">
    <property type="entry name" value="Lambda_DNA-bd_dom_sf"/>
</dbReference>
<dbReference type="InterPro" id="IPR000843">
    <property type="entry name" value="HTH_LacI"/>
</dbReference>
<gene>
    <name evidence="6" type="ORF">NG42_06165</name>
    <name evidence="5" type="ORF">NG43_19270</name>
</gene>